<dbReference type="GO" id="GO:0004160">
    <property type="term" value="F:dihydroxy-acid dehydratase activity"/>
    <property type="evidence" value="ECO:0007669"/>
    <property type="project" value="UniProtKB-UniRule"/>
</dbReference>
<dbReference type="SUPFAM" id="SSF52016">
    <property type="entry name" value="LeuD/IlvD-like"/>
    <property type="match status" value="1"/>
</dbReference>
<evidence type="ECO:0000313" key="19">
    <source>
        <dbReference type="Proteomes" id="UP000007485"/>
    </source>
</evidence>
<sequence>MTTGKITIKVRSRVVTEGPERAPHRSLFKAAGFSDEDLAKPLVAIANSWNEIVPGHIHLNELAKYVKEGVRVAGGTPIEFNTIAIDDGIAMGHEGMKYSLVSRETIADSVEEMVMAHGLDAVVLLASCDKIEPGMLMAGARMNIPAIFFNGGPMMTGFLGEKMLSLGDAFEAVGAYYAGKITLEELKLIENNACPGPGSCAGLYTANTMAILAEALGMALPGTSTIPAVDSRRRIAARAAGEAVMKLLELGIKPRDILTYEAFENAIAIDAAMGGSTNAVLHLLAIAHEAGVKLTLDDFDRIYSKTPYIADLLPGGRYAVWQLDRLGGLPLVLRRLLKKGLIHGDVLTVTTMTLKENLEKYKAPWLLPVREEDKTIVKDADSPILPMGGIVILKGNLAPEGAVVKIAGVKRLRHEGPTRVFDNEEDAFKAVTRGEIKPGDVVIIRYVGPKGAPGMPEMLSVTSAIVGAGLGDTVALITDGRFSGATRGFMVGHVAPEAAVGGPIAIVKDGDIVVIDAYEKRLEVKLSDDEIKNRMKNWTPPKPKYTTGVLAKYAKLVTSASRGAVLE</sequence>
<dbReference type="InterPro" id="IPR037237">
    <property type="entry name" value="IlvD/EDD_N"/>
</dbReference>
<comment type="pathway">
    <text evidence="13 15">Amino-acid biosynthesis; L-isoleucine biosynthesis; L-isoleucine from 2-oxobutanoate: step 3/4.</text>
</comment>
<keyword evidence="19" id="KW-1185">Reference proteome</keyword>
<comment type="similarity">
    <text evidence="2 15">Belongs to the IlvD/Edd family.</text>
</comment>
<dbReference type="SUPFAM" id="SSF143975">
    <property type="entry name" value="IlvD/EDD N-terminal domain-like"/>
    <property type="match status" value="1"/>
</dbReference>
<dbReference type="HAMAP" id="MF_00012">
    <property type="entry name" value="IlvD"/>
    <property type="match status" value="1"/>
</dbReference>
<comment type="subunit">
    <text evidence="15">Homodimer.</text>
</comment>
<dbReference type="GO" id="GO:0009097">
    <property type="term" value="P:isoleucine biosynthetic process"/>
    <property type="evidence" value="ECO:0007669"/>
    <property type="project" value="UniProtKB-UniRule"/>
</dbReference>
<evidence type="ECO:0000256" key="13">
    <source>
        <dbReference type="ARBA" id="ARBA00029437"/>
    </source>
</evidence>
<dbReference type="PROSITE" id="PS00887">
    <property type="entry name" value="ILVD_EDD_2"/>
    <property type="match status" value="1"/>
</dbReference>
<feature type="binding site" evidence="15">
    <location>
        <position position="457"/>
    </location>
    <ligand>
        <name>Mg(2+)</name>
        <dbReference type="ChEBI" id="CHEBI:18420"/>
    </ligand>
</feature>
<comment type="catalytic activity">
    <reaction evidence="11">
        <text>(2R)-2,3-dihydroxy-3-methylbutanoate = 3-methyl-2-oxobutanoate + H2O</text>
        <dbReference type="Rhea" id="RHEA:24809"/>
        <dbReference type="ChEBI" id="CHEBI:11851"/>
        <dbReference type="ChEBI" id="CHEBI:15377"/>
        <dbReference type="ChEBI" id="CHEBI:49072"/>
        <dbReference type="EC" id="4.2.1.9"/>
    </reaction>
    <physiologicalReaction direction="left-to-right" evidence="11">
        <dbReference type="Rhea" id="RHEA:24810"/>
    </physiologicalReaction>
</comment>
<evidence type="ECO:0000256" key="11">
    <source>
        <dbReference type="ARBA" id="ARBA00029304"/>
    </source>
</evidence>
<dbReference type="PROSITE" id="PS00886">
    <property type="entry name" value="ILVD_EDD_1"/>
    <property type="match status" value="1"/>
</dbReference>
<keyword evidence="5 15" id="KW-0479">Metal-binding</keyword>
<dbReference type="FunFam" id="3.50.30.80:FF:000001">
    <property type="entry name" value="Dihydroxy-acid dehydratase"/>
    <property type="match status" value="1"/>
</dbReference>
<comment type="cofactor">
    <cofactor evidence="1 15">
        <name>Mg(2+)</name>
        <dbReference type="ChEBI" id="CHEBI:18420"/>
    </cofactor>
</comment>
<evidence type="ECO:0000256" key="5">
    <source>
        <dbReference type="ARBA" id="ARBA00022723"/>
    </source>
</evidence>
<keyword evidence="7 15" id="KW-0408">Iron</keyword>
<dbReference type="Pfam" id="PF24877">
    <property type="entry name" value="ILV_EDD_C"/>
    <property type="match status" value="1"/>
</dbReference>
<comment type="catalytic activity">
    <reaction evidence="15">
        <text>(2R,3R)-2,3-dihydroxy-3-methylpentanoate = (S)-3-methyl-2-oxopentanoate + H2O</text>
        <dbReference type="Rhea" id="RHEA:27694"/>
        <dbReference type="ChEBI" id="CHEBI:15377"/>
        <dbReference type="ChEBI" id="CHEBI:35146"/>
        <dbReference type="ChEBI" id="CHEBI:49258"/>
        <dbReference type="EC" id="4.2.1.9"/>
    </reaction>
</comment>
<dbReference type="Proteomes" id="UP000007485">
    <property type="component" value="Chromosome"/>
</dbReference>
<dbReference type="HOGENOM" id="CLU_014271_4_2_2"/>
<feature type="binding site" evidence="15">
    <location>
        <position position="87"/>
    </location>
    <ligand>
        <name>Mg(2+)</name>
        <dbReference type="ChEBI" id="CHEBI:18420"/>
    </ligand>
</feature>
<dbReference type="NCBIfam" id="TIGR00110">
    <property type="entry name" value="ilvD"/>
    <property type="match status" value="1"/>
</dbReference>
<dbReference type="STRING" id="985053.VMUT_0536"/>
<dbReference type="GeneID" id="10288188"/>
<protein>
    <recommendedName>
        <fullName evidence="14 15">Dihydroxy-acid dehydratase</fullName>
        <shortName evidence="15">DAD</shortName>
        <ecNumber evidence="14 15">4.2.1.9</ecNumber>
    </recommendedName>
</protein>
<dbReference type="GO" id="GO:0051537">
    <property type="term" value="F:2 iron, 2 sulfur cluster binding"/>
    <property type="evidence" value="ECO:0007669"/>
    <property type="project" value="UniProtKB-UniRule"/>
</dbReference>
<dbReference type="InterPro" id="IPR020558">
    <property type="entry name" value="DiOHA_6PGluconate_deHydtase_CS"/>
</dbReference>
<evidence type="ECO:0000259" key="16">
    <source>
        <dbReference type="Pfam" id="PF00920"/>
    </source>
</evidence>
<evidence type="ECO:0000256" key="12">
    <source>
        <dbReference type="ARBA" id="ARBA00029436"/>
    </source>
</evidence>
<dbReference type="RefSeq" id="WP_013603910.1">
    <property type="nucleotide sequence ID" value="NC_015151.1"/>
</dbReference>
<dbReference type="PANTHER" id="PTHR21000">
    <property type="entry name" value="DIHYDROXY-ACID DEHYDRATASE DAD"/>
    <property type="match status" value="1"/>
</dbReference>
<keyword evidence="6 15" id="KW-0460">Magnesium</keyword>
<accession>F0QV15</accession>
<comment type="function">
    <text evidence="15">Functions in the biosynthesis of branched-chain amino acids. Catalyzes the dehydration of (2R,3R)-2,3-dihydroxy-3-methylpentanoate (2,3-dihydroxy-3-methylvalerate) into 2-oxo-3-methylpentanoate (2-oxo-3-methylvalerate) and of (2R)-2,3-dihydroxy-3-methylbutanoate (2,3-dihydroxyisovalerate) into 2-oxo-3-methylbutanoate (2-oxoisovalerate), the penultimate precursor to L-isoleucine and L-valine, respectively.</text>
</comment>
<name>F0QV15_VULM7</name>
<dbReference type="Gene3D" id="3.50.30.80">
    <property type="entry name" value="IlvD/EDD C-terminal domain-like"/>
    <property type="match status" value="1"/>
</dbReference>
<dbReference type="AlphaFoldDB" id="F0QV15"/>
<dbReference type="GO" id="GO:0009099">
    <property type="term" value="P:L-valine biosynthetic process"/>
    <property type="evidence" value="ECO:0007669"/>
    <property type="project" value="UniProtKB-UniRule"/>
</dbReference>
<feature type="domain" description="Dihydroxy-acid/6-phosphogluconate dehydratase C-terminal" evidence="17">
    <location>
        <begin position="376"/>
        <end position="564"/>
    </location>
</feature>
<comment type="pathway">
    <text evidence="12 15">Amino-acid biosynthesis; L-valine biosynthesis; L-valine from pyruvate: step 3/4.</text>
</comment>
<evidence type="ECO:0000256" key="4">
    <source>
        <dbReference type="ARBA" id="ARBA00022714"/>
    </source>
</evidence>
<evidence type="ECO:0000256" key="10">
    <source>
        <dbReference type="ARBA" id="ARBA00023304"/>
    </source>
</evidence>
<dbReference type="UniPathway" id="UPA00049">
    <property type="reaction ID" value="UER00061"/>
</dbReference>
<organism evidence="18 19">
    <name type="scientific">Vulcanisaeta moutnovskia (strain 768-28)</name>
    <dbReference type="NCBI Taxonomy" id="985053"/>
    <lineage>
        <taxon>Archaea</taxon>
        <taxon>Thermoproteota</taxon>
        <taxon>Thermoprotei</taxon>
        <taxon>Thermoproteales</taxon>
        <taxon>Thermoproteaceae</taxon>
        <taxon>Vulcanisaeta</taxon>
    </lineage>
</organism>
<dbReference type="OrthoDB" id="8674at2157"/>
<dbReference type="InterPro" id="IPR042096">
    <property type="entry name" value="Dihydro-acid_dehy_C"/>
</dbReference>
<feature type="modified residue" description="N6-carboxylysine" evidence="15">
    <location>
        <position position="130"/>
    </location>
</feature>
<dbReference type="InterPro" id="IPR000581">
    <property type="entry name" value="ILV_EDD_N"/>
</dbReference>
<evidence type="ECO:0000313" key="18">
    <source>
        <dbReference type="EMBL" id="ADY00747.1"/>
    </source>
</evidence>
<dbReference type="UniPathway" id="UPA00047">
    <property type="reaction ID" value="UER00057"/>
</dbReference>
<dbReference type="PANTHER" id="PTHR21000:SF5">
    <property type="entry name" value="DIHYDROXY-ACID DEHYDRATASE, MITOCHONDRIAL"/>
    <property type="match status" value="1"/>
</dbReference>
<keyword evidence="10 15" id="KW-0100">Branched-chain amino acid biosynthesis</keyword>
<dbReference type="GO" id="GO:0000287">
    <property type="term" value="F:magnesium ion binding"/>
    <property type="evidence" value="ECO:0007669"/>
    <property type="project" value="UniProtKB-UniRule"/>
</dbReference>
<dbReference type="Pfam" id="PF00920">
    <property type="entry name" value="ILVD_EDD_N"/>
    <property type="match status" value="1"/>
</dbReference>
<dbReference type="KEGG" id="vmo:VMUT_0536"/>
<evidence type="ECO:0000256" key="1">
    <source>
        <dbReference type="ARBA" id="ARBA00001946"/>
    </source>
</evidence>
<evidence type="ECO:0000256" key="9">
    <source>
        <dbReference type="ARBA" id="ARBA00023239"/>
    </source>
</evidence>
<dbReference type="InterPro" id="IPR050165">
    <property type="entry name" value="DHAD_IlvD/Edd"/>
</dbReference>
<evidence type="ECO:0000259" key="17">
    <source>
        <dbReference type="Pfam" id="PF24877"/>
    </source>
</evidence>
<evidence type="ECO:0000256" key="15">
    <source>
        <dbReference type="HAMAP-Rule" id="MF_00012"/>
    </source>
</evidence>
<evidence type="ECO:0000256" key="3">
    <source>
        <dbReference type="ARBA" id="ARBA00022605"/>
    </source>
</evidence>
<reference evidence="18 19" key="1">
    <citation type="journal article" date="2011" name="J. Bacteriol.">
        <title>Complete genome sequence of 'Vulcanisaeta moutnovskia' strain 768-28, a novel member of the hyperthermophilic crenarchaeal genus vulcanisaeta.</title>
        <authorList>
            <person name="Gumerov V.M."/>
            <person name="Mardanov A.V."/>
            <person name="Beletsky A.V."/>
            <person name="Prokofeva M.I."/>
            <person name="Bonch-Osmolovskaya E.A."/>
            <person name="Ravin N.V."/>
            <person name="Skryabin K.G."/>
        </authorList>
    </citation>
    <scope>NUCLEOTIDE SEQUENCE [LARGE SCALE GENOMIC DNA]</scope>
    <source>
        <strain evidence="18 19">768-28</strain>
    </source>
</reference>
<evidence type="ECO:0000256" key="14">
    <source>
        <dbReference type="ARBA" id="ARBA00029490"/>
    </source>
</evidence>
<feature type="binding site" evidence="15">
    <location>
        <position position="129"/>
    </location>
    <ligand>
        <name>Mg(2+)</name>
        <dbReference type="ChEBI" id="CHEBI:18420"/>
    </ligand>
</feature>
<dbReference type="InterPro" id="IPR056740">
    <property type="entry name" value="ILV_EDD_C"/>
</dbReference>
<feature type="domain" description="Dihydroxy-acid/6-phosphogluconate dehydratase N-terminal" evidence="16">
    <location>
        <begin position="40"/>
        <end position="357"/>
    </location>
</feature>
<evidence type="ECO:0000256" key="8">
    <source>
        <dbReference type="ARBA" id="ARBA00023014"/>
    </source>
</evidence>
<feature type="binding site" description="via carbamate group" evidence="15">
    <location>
        <position position="130"/>
    </location>
    <ligand>
        <name>Mg(2+)</name>
        <dbReference type="ChEBI" id="CHEBI:18420"/>
    </ligand>
</feature>
<dbReference type="eggNOG" id="arCOG04045">
    <property type="taxonomic scope" value="Archaea"/>
</dbReference>
<keyword evidence="8 15" id="KW-0411">Iron-sulfur</keyword>
<evidence type="ECO:0000256" key="2">
    <source>
        <dbReference type="ARBA" id="ARBA00006486"/>
    </source>
</evidence>
<gene>
    <name evidence="15" type="primary">ilvD</name>
    <name evidence="18" type="ordered locus">VMUT_0536</name>
</gene>
<comment type="cofactor">
    <cofactor evidence="15">
        <name>[2Fe-2S] cluster</name>
        <dbReference type="ChEBI" id="CHEBI:190135"/>
    </cofactor>
    <text evidence="15">Binds 1 [2Fe-2S] cluster per subunit. This cluster acts as a Lewis acid cofactor.</text>
</comment>
<evidence type="ECO:0000256" key="6">
    <source>
        <dbReference type="ARBA" id="ARBA00022842"/>
    </source>
</evidence>
<keyword evidence="9 15" id="KW-0456">Lyase</keyword>
<dbReference type="InterPro" id="IPR004404">
    <property type="entry name" value="DihydroxyA_deHydtase"/>
</dbReference>
<comment type="caution">
    <text evidence="15">Lacks conserved residue(s) required for the propagation of feature annotation.</text>
</comment>
<keyword evidence="4 15" id="KW-0001">2Fe-2S</keyword>
<proteinExistence type="inferred from homology"/>
<feature type="active site" description="Proton acceptor" evidence="15">
    <location>
        <position position="483"/>
    </location>
</feature>
<dbReference type="EMBL" id="CP002529">
    <property type="protein sequence ID" value="ADY00747.1"/>
    <property type="molecule type" value="Genomic_DNA"/>
</dbReference>
<keyword evidence="3 15" id="KW-0028">Amino-acid biosynthesis</keyword>
<evidence type="ECO:0000256" key="7">
    <source>
        <dbReference type="ARBA" id="ARBA00023004"/>
    </source>
</evidence>
<dbReference type="NCBIfam" id="NF002068">
    <property type="entry name" value="PRK00911.1"/>
    <property type="match status" value="1"/>
</dbReference>
<dbReference type="EC" id="4.2.1.9" evidence="14 15"/>